<dbReference type="AlphaFoldDB" id="A0A7J7LIH2"/>
<protein>
    <submittedName>
        <fullName evidence="1">Uncharacterized protein</fullName>
    </submittedName>
</protein>
<name>A0A7J7LIH2_9MAGN</name>
<keyword evidence="2" id="KW-1185">Reference proteome</keyword>
<dbReference type="Proteomes" id="UP000541444">
    <property type="component" value="Unassembled WGS sequence"/>
</dbReference>
<reference evidence="1 2" key="1">
    <citation type="journal article" date="2020" name="IScience">
        <title>Genome Sequencing of the Endangered Kingdonia uniflora (Circaeasteraceae, Ranunculales) Reveals Potential Mechanisms of Evolutionary Specialization.</title>
        <authorList>
            <person name="Sun Y."/>
            <person name="Deng T."/>
            <person name="Zhang A."/>
            <person name="Moore M.J."/>
            <person name="Landis J.B."/>
            <person name="Lin N."/>
            <person name="Zhang H."/>
            <person name="Zhang X."/>
            <person name="Huang J."/>
            <person name="Zhang X."/>
            <person name="Sun H."/>
            <person name="Wang H."/>
        </authorList>
    </citation>
    <scope>NUCLEOTIDE SEQUENCE [LARGE SCALE GENOMIC DNA]</scope>
    <source>
        <strain evidence="1">TB1705</strain>
        <tissue evidence="1">Leaf</tissue>
    </source>
</reference>
<proteinExistence type="predicted"/>
<gene>
    <name evidence="1" type="ORF">GIB67_023339</name>
</gene>
<accession>A0A7J7LIH2</accession>
<dbReference type="EMBL" id="JACGCM010002261">
    <property type="protein sequence ID" value="KAF6142314.1"/>
    <property type="molecule type" value="Genomic_DNA"/>
</dbReference>
<sequence length="87" mass="9962">MVRISVNGVDVNFRIYVGNEGATYFIRKVEPNNWECKRVDNEYSSGILMLLTSVLIFLGMRNSNVVQFSDEGVSLIENTEIDDERQL</sequence>
<comment type="caution">
    <text evidence="1">The sequence shown here is derived from an EMBL/GenBank/DDBJ whole genome shotgun (WGS) entry which is preliminary data.</text>
</comment>
<evidence type="ECO:0000313" key="1">
    <source>
        <dbReference type="EMBL" id="KAF6142314.1"/>
    </source>
</evidence>
<organism evidence="1 2">
    <name type="scientific">Kingdonia uniflora</name>
    <dbReference type="NCBI Taxonomy" id="39325"/>
    <lineage>
        <taxon>Eukaryota</taxon>
        <taxon>Viridiplantae</taxon>
        <taxon>Streptophyta</taxon>
        <taxon>Embryophyta</taxon>
        <taxon>Tracheophyta</taxon>
        <taxon>Spermatophyta</taxon>
        <taxon>Magnoliopsida</taxon>
        <taxon>Ranunculales</taxon>
        <taxon>Circaeasteraceae</taxon>
        <taxon>Kingdonia</taxon>
    </lineage>
</organism>
<evidence type="ECO:0000313" key="2">
    <source>
        <dbReference type="Proteomes" id="UP000541444"/>
    </source>
</evidence>